<dbReference type="Proteomes" id="UP000283509">
    <property type="component" value="Unassembled WGS sequence"/>
</dbReference>
<gene>
    <name evidence="15" type="ORF">C7M84_022219</name>
</gene>
<evidence type="ECO:0000256" key="6">
    <source>
        <dbReference type="ARBA" id="ARBA00024615"/>
    </source>
</evidence>
<dbReference type="AlphaFoldDB" id="A0A423U7C1"/>
<dbReference type="GO" id="GO:0012505">
    <property type="term" value="C:endomembrane system"/>
    <property type="evidence" value="ECO:0007669"/>
    <property type="project" value="TreeGrafter"/>
</dbReference>
<dbReference type="InterPro" id="IPR008429">
    <property type="entry name" value="CLPTM1"/>
</dbReference>
<comment type="catalytic activity">
    <reaction evidence="9">
        <text>6-(alpha-D-glucosaminyl)-(1-octadecanoyl,2-(9Z)-octadecenoyl-sn-glycero-3-phospho)-1D-myo-inositol(in) = 6-(alpha-D-glucosaminyl)-(1-octadecanoyl,2-(9Z)-octadecenoyl-sn-glycero-3-phospho)-1D-myo-inositol(out)</text>
        <dbReference type="Rhea" id="RHEA:71495"/>
        <dbReference type="ChEBI" id="CHEBI:190691"/>
    </reaction>
</comment>
<evidence type="ECO:0000313" key="15">
    <source>
        <dbReference type="EMBL" id="ROT84586.1"/>
    </source>
</evidence>
<comment type="similarity">
    <text evidence="2">Belongs to the CLPTM1 family.</text>
</comment>
<dbReference type="GO" id="GO:0016020">
    <property type="term" value="C:membrane"/>
    <property type="evidence" value="ECO:0007669"/>
    <property type="project" value="UniProtKB-SubCell"/>
</dbReference>
<comment type="function">
    <text evidence="13">Scramblase that mediates the translocation of glucosaminylphosphatidylinositol (alpha-D-GlcN-(1-6)-(1,2-diacyl-sn-glycero-3-phospho)-1D-myo-inositol, GlcN-PI) across the endoplasmic reticulum (ER) membrane, from the cytosolic leaflet to the luminal leaflet of the ER membrane, where it participates in the biosynthesis of glycosylphosphatidylinositol (GPI). GPI is a lipid glycoconjugate involved in post-translational modification of proteins. Can also translocate 1,2-diacyl-sn-glycero-3-phospho-(1D-myo-inositol) (phosphatidylinositol or PI), as well as several other phospholipids (1,2-diacyl-sn-glycero-3-phosphocholine, 1,2-diacyl-sn-glycero-3-phosphoethanolamine), and N-acetylglucosaminylphosphatidylinositol (GlcNAc-PI) in vitro.</text>
</comment>
<keyword evidence="4" id="KW-1133">Transmembrane helix</keyword>
<keyword evidence="3" id="KW-0812">Transmembrane</keyword>
<keyword evidence="5" id="KW-0472">Membrane</keyword>
<dbReference type="STRING" id="6689.A0A423U7C1"/>
<keyword evidence="16" id="KW-1185">Reference proteome</keyword>
<comment type="catalytic activity">
    <reaction evidence="8">
        <text>a 1,2-diacyl-sn-glycero-3-phospho-(1D-myo-inositol)(in) = a 1,2-diacyl-sn-glycero-3-phospho-(1D-myo-inositol)(out)</text>
        <dbReference type="Rhea" id="RHEA:38691"/>
        <dbReference type="ChEBI" id="CHEBI:57880"/>
    </reaction>
</comment>
<comment type="subcellular location">
    <subcellularLocation>
        <location evidence="1">Membrane</location>
        <topology evidence="1">Multi-pass membrane protein</topology>
    </subcellularLocation>
</comment>
<evidence type="ECO:0000256" key="4">
    <source>
        <dbReference type="ARBA" id="ARBA00022989"/>
    </source>
</evidence>
<dbReference type="PANTHER" id="PTHR21347">
    <property type="entry name" value="CLEFT LIP AND PALATE ASSOCIATED TRANSMEMBRANE PROTEIN-RELATED"/>
    <property type="match status" value="1"/>
</dbReference>
<dbReference type="PANTHER" id="PTHR21347:SF0">
    <property type="entry name" value="LIPID SCRAMBLASE CLPTM1L"/>
    <property type="match status" value="1"/>
</dbReference>
<evidence type="ECO:0000256" key="8">
    <source>
        <dbReference type="ARBA" id="ARBA00035895"/>
    </source>
</evidence>
<reference evidence="15 16" key="2">
    <citation type="submission" date="2019-01" db="EMBL/GenBank/DDBJ databases">
        <title>The decoding of complex shrimp genome reveals the adaptation for benthos swimmer, frequently molting mechanism and breeding impact on genome.</title>
        <authorList>
            <person name="Sun Y."/>
            <person name="Gao Y."/>
            <person name="Yu Y."/>
        </authorList>
    </citation>
    <scope>NUCLEOTIDE SEQUENCE [LARGE SCALE GENOMIC DNA]</scope>
    <source>
        <tissue evidence="15">Muscle</tissue>
    </source>
</reference>
<evidence type="ECO:0000256" key="11">
    <source>
        <dbReference type="ARBA" id="ARBA00042320"/>
    </source>
</evidence>
<evidence type="ECO:0000256" key="5">
    <source>
        <dbReference type="ARBA" id="ARBA00023136"/>
    </source>
</evidence>
<evidence type="ECO:0000256" key="14">
    <source>
        <dbReference type="ARBA" id="ARBA00093208"/>
    </source>
</evidence>
<evidence type="ECO:0000256" key="12">
    <source>
        <dbReference type="ARBA" id="ARBA00043155"/>
    </source>
</evidence>
<dbReference type="OrthoDB" id="378564at2759"/>
<evidence type="ECO:0000313" key="16">
    <source>
        <dbReference type="Proteomes" id="UP000283509"/>
    </source>
</evidence>
<comment type="catalytic activity">
    <reaction evidence="14">
        <text>a 6-(alpha-D-glucosaminyl)-1-(1,2-diacyl-sn-glycero-3-phospho)-1D-myo-inositol(in) = a 6-(alpha-D-glucosaminyl)-1-(1,2-diacyl-sn-glycero-3-phospho)-1D-myo-inositol(out)</text>
        <dbReference type="Rhea" id="RHEA:71491"/>
        <dbReference type="ChEBI" id="CHEBI:57997"/>
    </reaction>
</comment>
<sequence>MALGYTLPSLTTVICGVFTAYIIHSAWTLGQLFMPPSCPEYSECLHPLIAQEPKFQLLAFTSQKKMPEYATDLRLVHRDWGSVVKDDLTVYAMAHLTKYHIPEAATINLLGREEEKKQKPQSGRKRPVTHFQSLVVFNILTDPVSLPRNAVPYDIGRSLRLDSNGQYLPILYVDSLSARLRDLVEVDFSMKETNLTLKYSPISYGKIRLWMQFEAALHPMAHLGFTDKDLDEVKGIFSDTNLYFLCVTFLVAALHVS</sequence>
<protein>
    <recommendedName>
        <fullName evidence="10">Lipid scramblase CLPTM1L</fullName>
    </recommendedName>
    <alternativeName>
        <fullName evidence="12">Cisplatin resistance-related protein 9</fullName>
    </alternativeName>
    <alternativeName>
        <fullName evidence="11">Cleft lip and palate transmembrane protein 1-like protein</fullName>
    </alternativeName>
</protein>
<evidence type="ECO:0000256" key="2">
    <source>
        <dbReference type="ARBA" id="ARBA00009310"/>
    </source>
</evidence>
<comment type="caution">
    <text evidence="15">The sequence shown here is derived from an EMBL/GenBank/DDBJ whole genome shotgun (WGS) entry which is preliminary data.</text>
</comment>
<comment type="catalytic activity">
    <reaction evidence="7">
        <text>a 1,2-diacyl-sn-glycero-3-phosphocholine(in) = a 1,2-diacyl-sn-glycero-3-phosphocholine(out)</text>
        <dbReference type="Rhea" id="RHEA:38571"/>
        <dbReference type="ChEBI" id="CHEBI:57643"/>
    </reaction>
</comment>
<evidence type="ECO:0000256" key="1">
    <source>
        <dbReference type="ARBA" id="ARBA00004141"/>
    </source>
</evidence>
<accession>A0A423U7C1</accession>
<organism evidence="15 16">
    <name type="scientific">Penaeus vannamei</name>
    <name type="common">Whiteleg shrimp</name>
    <name type="synonym">Litopenaeus vannamei</name>
    <dbReference type="NCBI Taxonomy" id="6689"/>
    <lineage>
        <taxon>Eukaryota</taxon>
        <taxon>Metazoa</taxon>
        <taxon>Ecdysozoa</taxon>
        <taxon>Arthropoda</taxon>
        <taxon>Crustacea</taxon>
        <taxon>Multicrustacea</taxon>
        <taxon>Malacostraca</taxon>
        <taxon>Eumalacostraca</taxon>
        <taxon>Eucarida</taxon>
        <taxon>Decapoda</taxon>
        <taxon>Dendrobranchiata</taxon>
        <taxon>Penaeoidea</taxon>
        <taxon>Penaeidae</taxon>
        <taxon>Penaeus</taxon>
    </lineage>
</organism>
<dbReference type="Pfam" id="PF05602">
    <property type="entry name" value="CLPTM1"/>
    <property type="match status" value="1"/>
</dbReference>
<reference evidence="15 16" key="1">
    <citation type="submission" date="2018-04" db="EMBL/GenBank/DDBJ databases">
        <authorList>
            <person name="Zhang X."/>
            <person name="Yuan J."/>
            <person name="Li F."/>
            <person name="Xiang J."/>
        </authorList>
    </citation>
    <scope>NUCLEOTIDE SEQUENCE [LARGE SCALE GENOMIC DNA]</scope>
    <source>
        <tissue evidence="15">Muscle</tissue>
    </source>
</reference>
<evidence type="ECO:0000256" key="10">
    <source>
        <dbReference type="ARBA" id="ARBA00040905"/>
    </source>
</evidence>
<evidence type="ECO:0000256" key="7">
    <source>
        <dbReference type="ARBA" id="ARBA00024631"/>
    </source>
</evidence>
<evidence type="ECO:0000256" key="13">
    <source>
        <dbReference type="ARBA" id="ARBA00045827"/>
    </source>
</evidence>
<evidence type="ECO:0000256" key="9">
    <source>
        <dbReference type="ARBA" id="ARBA00036810"/>
    </source>
</evidence>
<dbReference type="EMBL" id="QCYY01000522">
    <property type="protein sequence ID" value="ROT84586.1"/>
    <property type="molecule type" value="Genomic_DNA"/>
</dbReference>
<proteinExistence type="inferred from homology"/>
<name>A0A423U7C1_PENVA</name>
<evidence type="ECO:0000256" key="3">
    <source>
        <dbReference type="ARBA" id="ARBA00022692"/>
    </source>
</evidence>
<comment type="catalytic activity">
    <reaction evidence="6">
        <text>a 1,2-diacyl-sn-glycero-3-phosphoethanolamine(in) = a 1,2-diacyl-sn-glycero-3-phosphoethanolamine(out)</text>
        <dbReference type="Rhea" id="RHEA:38895"/>
        <dbReference type="ChEBI" id="CHEBI:64612"/>
    </reaction>
</comment>